<dbReference type="PANTHER" id="PTHR23506:SF23">
    <property type="entry name" value="GH10249P"/>
    <property type="match status" value="1"/>
</dbReference>
<feature type="region of interest" description="Disordered" evidence="7">
    <location>
        <begin position="1"/>
        <end position="20"/>
    </location>
</feature>
<feature type="domain" description="Major facilitator superfamily (MFS) profile" evidence="9">
    <location>
        <begin position="33"/>
        <end position="483"/>
    </location>
</feature>
<dbReference type="EMBL" id="KV878211">
    <property type="protein sequence ID" value="OJJ37561.1"/>
    <property type="molecule type" value="Genomic_DNA"/>
</dbReference>
<protein>
    <recommendedName>
        <fullName evidence="9">Major facilitator superfamily (MFS) profile domain-containing protein</fullName>
    </recommendedName>
</protein>
<evidence type="ECO:0000256" key="1">
    <source>
        <dbReference type="ARBA" id="ARBA00004141"/>
    </source>
</evidence>
<feature type="transmembrane region" description="Helical" evidence="8">
    <location>
        <begin position="128"/>
        <end position="151"/>
    </location>
</feature>
<dbReference type="InterPro" id="IPR020846">
    <property type="entry name" value="MFS_dom"/>
</dbReference>
<dbReference type="PROSITE" id="PS50850">
    <property type="entry name" value="MFS"/>
    <property type="match status" value="1"/>
</dbReference>
<feature type="transmembrane region" description="Helical" evidence="8">
    <location>
        <begin position="191"/>
        <end position="208"/>
    </location>
</feature>
<name>A0A1L9RRJ9_ASPWE</name>
<feature type="transmembrane region" description="Helical" evidence="8">
    <location>
        <begin position="104"/>
        <end position="122"/>
    </location>
</feature>
<feature type="transmembrane region" description="Helical" evidence="8">
    <location>
        <begin position="350"/>
        <end position="369"/>
    </location>
</feature>
<evidence type="ECO:0000256" key="7">
    <source>
        <dbReference type="SAM" id="MobiDB-lite"/>
    </source>
</evidence>
<organism evidence="10 11">
    <name type="scientific">Aspergillus wentii DTO 134E9</name>
    <dbReference type="NCBI Taxonomy" id="1073089"/>
    <lineage>
        <taxon>Eukaryota</taxon>
        <taxon>Fungi</taxon>
        <taxon>Dikarya</taxon>
        <taxon>Ascomycota</taxon>
        <taxon>Pezizomycotina</taxon>
        <taxon>Eurotiomycetes</taxon>
        <taxon>Eurotiomycetidae</taxon>
        <taxon>Eurotiales</taxon>
        <taxon>Aspergillaceae</taxon>
        <taxon>Aspergillus</taxon>
        <taxon>Aspergillus subgen. Cremei</taxon>
    </lineage>
</organism>
<feature type="transmembrane region" description="Helical" evidence="8">
    <location>
        <begin position="457"/>
        <end position="477"/>
    </location>
</feature>
<dbReference type="Gene3D" id="1.20.1250.20">
    <property type="entry name" value="MFS general substrate transporter like domains"/>
    <property type="match status" value="1"/>
</dbReference>
<evidence type="ECO:0000256" key="4">
    <source>
        <dbReference type="ARBA" id="ARBA00022692"/>
    </source>
</evidence>
<feature type="transmembrane region" description="Helical" evidence="8">
    <location>
        <begin position="163"/>
        <end position="185"/>
    </location>
</feature>
<sequence length="495" mass="52752">MGVDNNNIDNEDGPVDDSRPPWKLEFRSSNGFIISVVAIAVFTDVFIYGMIVPILPIVLGSRTNVPEDELQKWMSILLAAFAGAILVGSPVCGYFADKAPSRKAPFLVGLTALGGSTMMFWFARTVYWLVIARTLQGLSCAVVWTVGLALVVDTVGKDEVGTAMGIVSMAMTVGTVSGPLIGGVVLARAGYHAVFSVAIAFIVLDIILRQVMIEKKAALKWLKPSHAETESLLNGHTGQTASQYESIGQLDQQSIDYPQEQYVDVGEPLSSGKTGSLPGIVRLLCTSSLLVVLGSTIIVAAIQSSFDTVLPLYVLRVFDWGPMEIGLCFLPLFLPAFASPKIGATIDCCGTRGVAFVGFLLDFPVLMLLQLVTENTTHDKVLLFVVLFFAGIAACLQLVSLMTEIDHIVERKEKEFPNLFGSQGCAAQAYGLLNVAWAGGQMLGPLVAGSLVDHQGWGTMVTVFGVASGVVAVVVSATSEGSVLRWKGKGGQRRA</sequence>
<dbReference type="SUPFAM" id="SSF103473">
    <property type="entry name" value="MFS general substrate transporter"/>
    <property type="match status" value="1"/>
</dbReference>
<evidence type="ECO:0000256" key="2">
    <source>
        <dbReference type="ARBA" id="ARBA00006829"/>
    </source>
</evidence>
<dbReference type="PANTHER" id="PTHR23506">
    <property type="entry name" value="GH10249P"/>
    <property type="match status" value="1"/>
</dbReference>
<dbReference type="PRINTS" id="PR01035">
    <property type="entry name" value="TCRTETA"/>
</dbReference>
<evidence type="ECO:0000259" key="9">
    <source>
        <dbReference type="PROSITE" id="PS50850"/>
    </source>
</evidence>
<gene>
    <name evidence="10" type="ORF">ASPWEDRAFT_171028</name>
</gene>
<evidence type="ECO:0000256" key="6">
    <source>
        <dbReference type="ARBA" id="ARBA00023136"/>
    </source>
</evidence>
<feature type="transmembrane region" description="Helical" evidence="8">
    <location>
        <begin position="280"/>
        <end position="300"/>
    </location>
</feature>
<keyword evidence="4 8" id="KW-0812">Transmembrane</keyword>
<reference evidence="11" key="1">
    <citation type="journal article" date="2017" name="Genome Biol.">
        <title>Comparative genomics reveals high biological diversity and specific adaptations in the industrially and medically important fungal genus Aspergillus.</title>
        <authorList>
            <person name="de Vries R.P."/>
            <person name="Riley R."/>
            <person name="Wiebenga A."/>
            <person name="Aguilar-Osorio G."/>
            <person name="Amillis S."/>
            <person name="Uchima C.A."/>
            <person name="Anderluh G."/>
            <person name="Asadollahi M."/>
            <person name="Askin M."/>
            <person name="Barry K."/>
            <person name="Battaglia E."/>
            <person name="Bayram O."/>
            <person name="Benocci T."/>
            <person name="Braus-Stromeyer S.A."/>
            <person name="Caldana C."/>
            <person name="Canovas D."/>
            <person name="Cerqueira G.C."/>
            <person name="Chen F."/>
            <person name="Chen W."/>
            <person name="Choi C."/>
            <person name="Clum A."/>
            <person name="Dos Santos R.A."/>
            <person name="Damasio A.R."/>
            <person name="Diallinas G."/>
            <person name="Emri T."/>
            <person name="Fekete E."/>
            <person name="Flipphi M."/>
            <person name="Freyberg S."/>
            <person name="Gallo A."/>
            <person name="Gournas C."/>
            <person name="Habgood R."/>
            <person name="Hainaut M."/>
            <person name="Harispe M.L."/>
            <person name="Henrissat B."/>
            <person name="Hilden K.S."/>
            <person name="Hope R."/>
            <person name="Hossain A."/>
            <person name="Karabika E."/>
            <person name="Karaffa L."/>
            <person name="Karanyi Z."/>
            <person name="Krasevec N."/>
            <person name="Kuo A."/>
            <person name="Kusch H."/>
            <person name="LaButti K."/>
            <person name="Lagendijk E.L."/>
            <person name="Lapidus A."/>
            <person name="Levasseur A."/>
            <person name="Lindquist E."/>
            <person name="Lipzen A."/>
            <person name="Logrieco A.F."/>
            <person name="MacCabe A."/>
            <person name="Maekelae M.R."/>
            <person name="Malavazi I."/>
            <person name="Melin P."/>
            <person name="Meyer V."/>
            <person name="Mielnichuk N."/>
            <person name="Miskei M."/>
            <person name="Molnar A.P."/>
            <person name="Mule G."/>
            <person name="Ngan C.Y."/>
            <person name="Orejas M."/>
            <person name="Orosz E."/>
            <person name="Ouedraogo J.P."/>
            <person name="Overkamp K.M."/>
            <person name="Park H.-S."/>
            <person name="Perrone G."/>
            <person name="Piumi F."/>
            <person name="Punt P.J."/>
            <person name="Ram A.F."/>
            <person name="Ramon A."/>
            <person name="Rauscher S."/>
            <person name="Record E."/>
            <person name="Riano-Pachon D.M."/>
            <person name="Robert V."/>
            <person name="Roehrig J."/>
            <person name="Ruller R."/>
            <person name="Salamov A."/>
            <person name="Salih N.S."/>
            <person name="Samson R.A."/>
            <person name="Sandor E."/>
            <person name="Sanguinetti M."/>
            <person name="Schuetze T."/>
            <person name="Sepcic K."/>
            <person name="Shelest E."/>
            <person name="Sherlock G."/>
            <person name="Sophianopoulou V."/>
            <person name="Squina F.M."/>
            <person name="Sun H."/>
            <person name="Susca A."/>
            <person name="Todd R.B."/>
            <person name="Tsang A."/>
            <person name="Unkles S.E."/>
            <person name="van de Wiele N."/>
            <person name="van Rossen-Uffink D."/>
            <person name="Oliveira J.V."/>
            <person name="Vesth T.C."/>
            <person name="Visser J."/>
            <person name="Yu J.-H."/>
            <person name="Zhou M."/>
            <person name="Andersen M.R."/>
            <person name="Archer D.B."/>
            <person name="Baker S.E."/>
            <person name="Benoit I."/>
            <person name="Brakhage A.A."/>
            <person name="Braus G.H."/>
            <person name="Fischer R."/>
            <person name="Frisvad J.C."/>
            <person name="Goldman G.H."/>
            <person name="Houbraken J."/>
            <person name="Oakley B."/>
            <person name="Pocsi I."/>
            <person name="Scazzocchio C."/>
            <person name="Seiboth B."/>
            <person name="vanKuyk P.A."/>
            <person name="Wortman J."/>
            <person name="Dyer P.S."/>
            <person name="Grigoriev I.V."/>
        </authorList>
    </citation>
    <scope>NUCLEOTIDE SEQUENCE [LARGE SCALE GENOMIC DNA]</scope>
    <source>
        <strain evidence="11">DTO 134E9</strain>
    </source>
</reference>
<keyword evidence="6 8" id="KW-0472">Membrane</keyword>
<evidence type="ECO:0000256" key="3">
    <source>
        <dbReference type="ARBA" id="ARBA00022448"/>
    </source>
</evidence>
<dbReference type="STRING" id="1073089.A0A1L9RRJ9"/>
<dbReference type="RefSeq" id="XP_040691237.1">
    <property type="nucleotide sequence ID" value="XM_040830714.1"/>
</dbReference>
<dbReference type="GeneID" id="63746562"/>
<evidence type="ECO:0000313" key="10">
    <source>
        <dbReference type="EMBL" id="OJJ37561.1"/>
    </source>
</evidence>
<dbReference type="InterPro" id="IPR050930">
    <property type="entry name" value="MFS_Vesicular_Transporter"/>
</dbReference>
<dbReference type="VEuPathDB" id="FungiDB:ASPWEDRAFT_171028"/>
<evidence type="ECO:0000256" key="5">
    <source>
        <dbReference type="ARBA" id="ARBA00022989"/>
    </source>
</evidence>
<evidence type="ECO:0000256" key="8">
    <source>
        <dbReference type="SAM" id="Phobius"/>
    </source>
</evidence>
<dbReference type="InterPro" id="IPR036259">
    <property type="entry name" value="MFS_trans_sf"/>
</dbReference>
<dbReference type="OrthoDB" id="5086884at2759"/>
<dbReference type="GO" id="GO:0022857">
    <property type="term" value="F:transmembrane transporter activity"/>
    <property type="evidence" value="ECO:0007669"/>
    <property type="project" value="InterPro"/>
</dbReference>
<dbReference type="AlphaFoldDB" id="A0A1L9RRJ9"/>
<dbReference type="Pfam" id="PF07690">
    <property type="entry name" value="MFS_1"/>
    <property type="match status" value="1"/>
</dbReference>
<dbReference type="CDD" id="cd17325">
    <property type="entry name" value="MFS_MdtG_SLC18_like"/>
    <property type="match status" value="1"/>
</dbReference>
<dbReference type="Proteomes" id="UP000184383">
    <property type="component" value="Unassembled WGS sequence"/>
</dbReference>
<proteinExistence type="inferred from homology"/>
<accession>A0A1L9RRJ9</accession>
<dbReference type="GO" id="GO:0016020">
    <property type="term" value="C:membrane"/>
    <property type="evidence" value="ECO:0007669"/>
    <property type="project" value="UniProtKB-SubCell"/>
</dbReference>
<feature type="transmembrane region" description="Helical" evidence="8">
    <location>
        <begin position="75"/>
        <end position="97"/>
    </location>
</feature>
<keyword evidence="3" id="KW-0813">Transport</keyword>
<keyword evidence="11" id="KW-1185">Reference proteome</keyword>
<feature type="transmembrane region" description="Helical" evidence="8">
    <location>
        <begin position="381"/>
        <end position="399"/>
    </location>
</feature>
<evidence type="ECO:0000313" key="11">
    <source>
        <dbReference type="Proteomes" id="UP000184383"/>
    </source>
</evidence>
<comment type="similarity">
    <text evidence="2">Belongs to the major facilitator superfamily. Vesicular transporter family.</text>
</comment>
<keyword evidence="5 8" id="KW-1133">Transmembrane helix</keyword>
<feature type="transmembrane region" description="Helical" evidence="8">
    <location>
        <begin position="32"/>
        <end position="55"/>
    </location>
</feature>
<dbReference type="InterPro" id="IPR011701">
    <property type="entry name" value="MFS"/>
</dbReference>
<feature type="transmembrane region" description="Helical" evidence="8">
    <location>
        <begin position="320"/>
        <end position="338"/>
    </location>
</feature>
<comment type="subcellular location">
    <subcellularLocation>
        <location evidence="1">Membrane</location>
        <topology evidence="1">Multi-pass membrane protein</topology>
    </subcellularLocation>
</comment>
<dbReference type="InterPro" id="IPR001958">
    <property type="entry name" value="Tet-R_TetA/multi-R_MdtG-like"/>
</dbReference>